<reference evidence="1" key="1">
    <citation type="submission" date="2018-02" db="EMBL/GenBank/DDBJ databases">
        <title>Rhizophora mucronata_Transcriptome.</title>
        <authorList>
            <person name="Meera S.P."/>
            <person name="Sreeshan A."/>
            <person name="Augustine A."/>
        </authorList>
    </citation>
    <scope>NUCLEOTIDE SEQUENCE</scope>
    <source>
        <tissue evidence="1">Leaf</tissue>
    </source>
</reference>
<dbReference type="AlphaFoldDB" id="A0A2P2QFM9"/>
<protein>
    <submittedName>
        <fullName evidence="1">Uncharacterized protein</fullName>
    </submittedName>
</protein>
<accession>A0A2P2QFM9</accession>
<evidence type="ECO:0000313" key="1">
    <source>
        <dbReference type="EMBL" id="MBX65725.1"/>
    </source>
</evidence>
<sequence length="36" mass="4285">MNTTMGRIITQNKVEFRRNGRKVRLVMLHNVRPSCK</sequence>
<dbReference type="EMBL" id="GGEC01085241">
    <property type="protein sequence ID" value="MBX65725.1"/>
    <property type="molecule type" value="Transcribed_RNA"/>
</dbReference>
<name>A0A2P2QFM9_RHIMU</name>
<organism evidence="1">
    <name type="scientific">Rhizophora mucronata</name>
    <name type="common">Asiatic mangrove</name>
    <dbReference type="NCBI Taxonomy" id="61149"/>
    <lineage>
        <taxon>Eukaryota</taxon>
        <taxon>Viridiplantae</taxon>
        <taxon>Streptophyta</taxon>
        <taxon>Embryophyta</taxon>
        <taxon>Tracheophyta</taxon>
        <taxon>Spermatophyta</taxon>
        <taxon>Magnoliopsida</taxon>
        <taxon>eudicotyledons</taxon>
        <taxon>Gunneridae</taxon>
        <taxon>Pentapetalae</taxon>
        <taxon>rosids</taxon>
        <taxon>fabids</taxon>
        <taxon>Malpighiales</taxon>
        <taxon>Rhizophoraceae</taxon>
        <taxon>Rhizophora</taxon>
    </lineage>
</organism>
<proteinExistence type="predicted"/>